<evidence type="ECO:0000256" key="2">
    <source>
        <dbReference type="ARBA" id="ARBA00007131"/>
    </source>
</evidence>
<dbReference type="PANTHER" id="PTHR47514:SF1">
    <property type="entry name" value="TRANSKETOLASE N-TERMINAL SECTION-RELATED"/>
    <property type="match status" value="1"/>
</dbReference>
<protein>
    <recommendedName>
        <fullName evidence="5">Transketolase-like pyrimidine-binding domain-containing protein</fullName>
    </recommendedName>
</protein>
<feature type="region of interest" description="Disordered" evidence="4">
    <location>
        <begin position="372"/>
        <end position="391"/>
    </location>
</feature>
<dbReference type="InterPro" id="IPR029061">
    <property type="entry name" value="THDP-binding"/>
</dbReference>
<sequence>MSTVAAAAHRMRHHIPNMGEVQGQGYVGQALGVADLLAAVYRDRLRYRTDDPHWPDRDRFLLSTGHYAIARYAALAEAGTIDIAELETYGSDNSRLPMSGIASYTPGMEISGGSLGHGLTVAVGMALGLRRQGSSATTGWATSSRWWTSTACRPTAPPRRCCPRNRWPTSGAPSAGMRSAAERSDVVGLTADLGRYTDMHVYAQAHPDRYFQLGMAEQLQLGTAAGMEEVGLVPFASTYSVFATRRAYDFLCPDIAEPGLNVNVVGGLPGLTTGYGPSHQATEDIAILRGVPGLTIVDPCDSVGARPAPYCRSPCRTSSWPPAPCRPCTTATACRRTGWSSASWTRWADPWVPGPPARPVVGCIGGVIGLRSGRAEPGQPPKAPPAAAAPRRRSQPACWKCLCSSVSSSPPSGCSSPAETQV</sequence>
<feature type="domain" description="Transketolase-like pyrimidine-binding" evidence="5">
    <location>
        <begin position="167"/>
        <end position="321"/>
    </location>
</feature>
<evidence type="ECO:0000256" key="4">
    <source>
        <dbReference type="SAM" id="MobiDB-lite"/>
    </source>
</evidence>
<dbReference type="Pfam" id="PF00456">
    <property type="entry name" value="Transketolase_N"/>
    <property type="match status" value="1"/>
</dbReference>
<dbReference type="InterPro" id="IPR005474">
    <property type="entry name" value="Transketolase_N"/>
</dbReference>
<evidence type="ECO:0000259" key="5">
    <source>
        <dbReference type="SMART" id="SM00861"/>
    </source>
</evidence>
<dbReference type="PANTHER" id="PTHR47514">
    <property type="entry name" value="TRANSKETOLASE N-TERMINAL SECTION-RELATED"/>
    <property type="match status" value="1"/>
</dbReference>
<dbReference type="InterPro" id="IPR005475">
    <property type="entry name" value="Transketolase-like_Pyr-bd"/>
</dbReference>
<dbReference type="SMART" id="SM00861">
    <property type="entry name" value="Transket_pyr"/>
    <property type="match status" value="1"/>
</dbReference>
<gene>
    <name evidence="6" type="ORF">GCM10009545_38040</name>
</gene>
<keyword evidence="7" id="KW-1185">Reference proteome</keyword>
<accession>A0ABN1D1V1</accession>
<proteinExistence type="inferred from homology"/>
<dbReference type="CDD" id="cd07033">
    <property type="entry name" value="TPP_PYR_DXS_TK_like"/>
    <property type="match status" value="1"/>
</dbReference>
<dbReference type="Gene3D" id="3.40.50.970">
    <property type="match status" value="2"/>
</dbReference>
<evidence type="ECO:0000256" key="1">
    <source>
        <dbReference type="ARBA" id="ARBA00001964"/>
    </source>
</evidence>
<dbReference type="Proteomes" id="UP001500220">
    <property type="component" value="Unassembled WGS sequence"/>
</dbReference>
<keyword evidence="3" id="KW-0786">Thiamine pyrophosphate</keyword>
<evidence type="ECO:0000256" key="3">
    <source>
        <dbReference type="ARBA" id="ARBA00023052"/>
    </source>
</evidence>
<name>A0ABN1D1V1_9PSEU</name>
<organism evidence="6 7">
    <name type="scientific">Saccharopolyspora thermophila</name>
    <dbReference type="NCBI Taxonomy" id="89367"/>
    <lineage>
        <taxon>Bacteria</taxon>
        <taxon>Bacillati</taxon>
        <taxon>Actinomycetota</taxon>
        <taxon>Actinomycetes</taxon>
        <taxon>Pseudonocardiales</taxon>
        <taxon>Pseudonocardiaceae</taxon>
        <taxon>Saccharopolyspora</taxon>
    </lineage>
</organism>
<comment type="cofactor">
    <cofactor evidence="1">
        <name>thiamine diphosphate</name>
        <dbReference type="ChEBI" id="CHEBI:58937"/>
    </cofactor>
</comment>
<dbReference type="Pfam" id="PF02779">
    <property type="entry name" value="Transket_pyr"/>
    <property type="match status" value="1"/>
</dbReference>
<comment type="caution">
    <text evidence="6">The sequence shown here is derived from an EMBL/GenBank/DDBJ whole genome shotgun (WGS) entry which is preliminary data.</text>
</comment>
<comment type="similarity">
    <text evidence="2">Belongs to the transketolase family.</text>
</comment>
<dbReference type="EMBL" id="BAAAHC010000015">
    <property type="protein sequence ID" value="GAA0531981.1"/>
    <property type="molecule type" value="Genomic_DNA"/>
</dbReference>
<evidence type="ECO:0000313" key="7">
    <source>
        <dbReference type="Proteomes" id="UP001500220"/>
    </source>
</evidence>
<dbReference type="SUPFAM" id="SSF52518">
    <property type="entry name" value="Thiamin diphosphate-binding fold (THDP-binding)"/>
    <property type="match status" value="2"/>
</dbReference>
<evidence type="ECO:0000313" key="6">
    <source>
        <dbReference type="EMBL" id="GAA0531981.1"/>
    </source>
</evidence>
<reference evidence="6 7" key="1">
    <citation type="journal article" date="2019" name="Int. J. Syst. Evol. Microbiol.">
        <title>The Global Catalogue of Microorganisms (GCM) 10K type strain sequencing project: providing services to taxonomists for standard genome sequencing and annotation.</title>
        <authorList>
            <consortium name="The Broad Institute Genomics Platform"/>
            <consortium name="The Broad Institute Genome Sequencing Center for Infectious Disease"/>
            <person name="Wu L."/>
            <person name="Ma J."/>
        </authorList>
    </citation>
    <scope>NUCLEOTIDE SEQUENCE [LARGE SCALE GENOMIC DNA]</scope>
    <source>
        <strain evidence="6 7">JCM 10664</strain>
    </source>
</reference>